<keyword evidence="1" id="KW-0456">Lyase</keyword>
<protein>
    <submittedName>
        <fullName evidence="3">3-isopropylmalate/(R)-2-methylmalate dehydratase small subunit</fullName>
    </submittedName>
</protein>
<dbReference type="PANTHER" id="PTHR43345">
    <property type="entry name" value="3-ISOPROPYLMALATE DEHYDRATASE SMALL SUBUNIT 2-RELATED-RELATED"/>
    <property type="match status" value="1"/>
</dbReference>
<dbReference type="EMBL" id="QNRX01000020">
    <property type="protein sequence ID" value="RBP59079.1"/>
    <property type="molecule type" value="Genomic_DNA"/>
</dbReference>
<proteinExistence type="predicted"/>
<evidence type="ECO:0000313" key="3">
    <source>
        <dbReference type="EMBL" id="RBP59079.1"/>
    </source>
</evidence>
<dbReference type="OrthoDB" id="9777465at2"/>
<accession>A0A366HYF9</accession>
<comment type="caution">
    <text evidence="3">The sequence shown here is derived from an EMBL/GenBank/DDBJ whole genome shotgun (WGS) entry which is preliminary data.</text>
</comment>
<dbReference type="Proteomes" id="UP000253490">
    <property type="component" value="Unassembled WGS sequence"/>
</dbReference>
<dbReference type="InterPro" id="IPR033940">
    <property type="entry name" value="IPMI_Swivel"/>
</dbReference>
<organism evidence="3 4">
    <name type="scientific">Alkalibaculum bacchi</name>
    <dbReference type="NCBI Taxonomy" id="645887"/>
    <lineage>
        <taxon>Bacteria</taxon>
        <taxon>Bacillati</taxon>
        <taxon>Bacillota</taxon>
        <taxon>Clostridia</taxon>
        <taxon>Eubacteriales</taxon>
        <taxon>Eubacteriaceae</taxon>
        <taxon>Alkalibaculum</taxon>
    </lineage>
</organism>
<dbReference type="AlphaFoldDB" id="A0A366HYF9"/>
<dbReference type="SUPFAM" id="SSF52016">
    <property type="entry name" value="LeuD/IlvD-like"/>
    <property type="match status" value="1"/>
</dbReference>
<dbReference type="InterPro" id="IPR000573">
    <property type="entry name" value="AconitaseA/IPMdHydase_ssu_swvl"/>
</dbReference>
<feature type="domain" description="Aconitase A/isopropylmalate dehydratase small subunit swivel" evidence="2">
    <location>
        <begin position="50"/>
        <end position="111"/>
    </location>
</feature>
<evidence type="ECO:0000256" key="1">
    <source>
        <dbReference type="ARBA" id="ARBA00023239"/>
    </source>
</evidence>
<dbReference type="GO" id="GO:0016829">
    <property type="term" value="F:lyase activity"/>
    <property type="evidence" value="ECO:0007669"/>
    <property type="project" value="UniProtKB-KW"/>
</dbReference>
<evidence type="ECO:0000313" key="4">
    <source>
        <dbReference type="Proteomes" id="UP000253490"/>
    </source>
</evidence>
<reference evidence="3 4" key="1">
    <citation type="submission" date="2018-06" db="EMBL/GenBank/DDBJ databases">
        <title>Genomic Encyclopedia of Type Strains, Phase IV (KMG-IV): sequencing the most valuable type-strain genomes for metagenomic binning, comparative biology and taxonomic classification.</title>
        <authorList>
            <person name="Goeker M."/>
        </authorList>
    </citation>
    <scope>NUCLEOTIDE SEQUENCE [LARGE SCALE GENOMIC DNA]</scope>
    <source>
        <strain evidence="3 4">DSM 22112</strain>
    </source>
</reference>
<dbReference type="InterPro" id="IPR015928">
    <property type="entry name" value="Aconitase/3IPM_dehydase_swvl"/>
</dbReference>
<gene>
    <name evidence="3" type="ORF">DES36_12021</name>
</gene>
<evidence type="ECO:0000259" key="2">
    <source>
        <dbReference type="Pfam" id="PF00694"/>
    </source>
</evidence>
<dbReference type="CDD" id="cd01577">
    <property type="entry name" value="IPMI_Swivel"/>
    <property type="match status" value="1"/>
</dbReference>
<name>A0A366HYF9_9FIRM</name>
<dbReference type="PANTHER" id="PTHR43345:SF2">
    <property type="entry name" value="3-ISOPROPYLMALATE DEHYDRATASE SMALL SUBUNIT 1"/>
    <property type="match status" value="1"/>
</dbReference>
<dbReference type="Gene3D" id="3.20.19.10">
    <property type="entry name" value="Aconitase, domain 4"/>
    <property type="match status" value="1"/>
</dbReference>
<sequence>MKTFSGRVLFLDRSDINTDEIIPAKYLTEITKEALKPYLLEDLVLPGFTKEDTEDKAIIITRENFGCGSSREHAPWALEVNGINVVIAENFARIFRQNMYNCGMLAIELPKEKIDYLFNTYAGKNVSIEVDVDDDKIIINCGGDIENINFKIGEFDKTLVKEGGWVGYADKNY</sequence>
<dbReference type="InterPro" id="IPR050075">
    <property type="entry name" value="LeuD"/>
</dbReference>
<dbReference type="Pfam" id="PF00694">
    <property type="entry name" value="Aconitase_C"/>
    <property type="match status" value="1"/>
</dbReference>
<keyword evidence="4" id="KW-1185">Reference proteome</keyword>
<dbReference type="RefSeq" id="WP_113921570.1">
    <property type="nucleotide sequence ID" value="NZ_QNRX01000020.1"/>
</dbReference>